<keyword evidence="5" id="KW-1185">Reference proteome</keyword>
<protein>
    <submittedName>
        <fullName evidence="4">Acyl carrier protein</fullName>
    </submittedName>
</protein>
<gene>
    <name evidence="4" type="ORF">F7R91_29430</name>
</gene>
<keyword evidence="2" id="KW-0597">Phosphoprotein</keyword>
<organism evidence="4 5">
    <name type="scientific">Streptomyces luteolifulvus</name>
    <dbReference type="NCBI Taxonomy" id="2615112"/>
    <lineage>
        <taxon>Bacteria</taxon>
        <taxon>Bacillati</taxon>
        <taxon>Actinomycetota</taxon>
        <taxon>Actinomycetes</taxon>
        <taxon>Kitasatosporales</taxon>
        <taxon>Streptomycetaceae</taxon>
        <taxon>Streptomyces</taxon>
    </lineage>
</organism>
<dbReference type="Proteomes" id="UP000442707">
    <property type="component" value="Unassembled WGS sequence"/>
</dbReference>
<dbReference type="PROSITE" id="PS50075">
    <property type="entry name" value="CARRIER"/>
    <property type="match status" value="1"/>
</dbReference>
<name>A0A6H9UU07_9ACTN</name>
<dbReference type="SUPFAM" id="SSF47336">
    <property type="entry name" value="ACP-like"/>
    <property type="match status" value="1"/>
</dbReference>
<proteinExistence type="predicted"/>
<dbReference type="PROSITE" id="PS00012">
    <property type="entry name" value="PHOSPHOPANTETHEINE"/>
    <property type="match status" value="1"/>
</dbReference>
<dbReference type="Pfam" id="PF00550">
    <property type="entry name" value="PP-binding"/>
    <property type="match status" value="1"/>
</dbReference>
<dbReference type="Gene3D" id="1.10.1200.10">
    <property type="entry name" value="ACP-like"/>
    <property type="match status" value="1"/>
</dbReference>
<sequence>MSTLSVDKLIDIMRATQGDSGDASALTEEVLDTPFTSLNVDSLAVLEIVTQIQDEFQLRIPDAAMEGMKTPRQILDHVNGLLAESS</sequence>
<evidence type="ECO:0000313" key="5">
    <source>
        <dbReference type="Proteomes" id="UP000442707"/>
    </source>
</evidence>
<comment type="caution">
    <text evidence="4">The sequence shown here is derived from an EMBL/GenBank/DDBJ whole genome shotgun (WGS) entry which is preliminary data.</text>
</comment>
<keyword evidence="1" id="KW-0596">Phosphopantetheine</keyword>
<dbReference type="RefSeq" id="WP_150953476.1">
    <property type="nucleotide sequence ID" value="NZ_VZRB01000025.1"/>
</dbReference>
<accession>A0A6H9UU07</accession>
<evidence type="ECO:0000313" key="4">
    <source>
        <dbReference type="EMBL" id="KAB1142369.1"/>
    </source>
</evidence>
<reference evidence="4 5" key="1">
    <citation type="submission" date="2019-09" db="EMBL/GenBank/DDBJ databases">
        <title>Screening of Novel Bioactive Compounds from Soil-Associated.</title>
        <authorList>
            <person name="Zhao S."/>
        </authorList>
    </citation>
    <scope>NUCLEOTIDE SEQUENCE [LARGE SCALE GENOMIC DNA]</scope>
    <source>
        <strain evidence="4 5">HIT-DPA4</strain>
    </source>
</reference>
<feature type="domain" description="Carrier" evidence="3">
    <location>
        <begin position="3"/>
        <end position="82"/>
    </location>
</feature>
<dbReference type="InterPro" id="IPR036736">
    <property type="entry name" value="ACP-like_sf"/>
</dbReference>
<dbReference type="AlphaFoldDB" id="A0A6H9UU07"/>
<dbReference type="InterPro" id="IPR006162">
    <property type="entry name" value="Ppantetheine_attach_site"/>
</dbReference>
<dbReference type="EMBL" id="VZRB01000025">
    <property type="protein sequence ID" value="KAB1142369.1"/>
    <property type="molecule type" value="Genomic_DNA"/>
</dbReference>
<evidence type="ECO:0000256" key="1">
    <source>
        <dbReference type="ARBA" id="ARBA00022450"/>
    </source>
</evidence>
<dbReference type="InterPro" id="IPR009081">
    <property type="entry name" value="PP-bd_ACP"/>
</dbReference>
<evidence type="ECO:0000256" key="2">
    <source>
        <dbReference type="ARBA" id="ARBA00022553"/>
    </source>
</evidence>
<evidence type="ECO:0000259" key="3">
    <source>
        <dbReference type="PROSITE" id="PS50075"/>
    </source>
</evidence>